<evidence type="ECO:0000313" key="2">
    <source>
        <dbReference type="EMBL" id="GIX65393.1"/>
    </source>
</evidence>
<dbReference type="PROSITE" id="PS51286">
    <property type="entry name" value="RAP"/>
    <property type="match status" value="1"/>
</dbReference>
<organism evidence="2 3">
    <name type="scientific">Babesia caballi</name>
    <dbReference type="NCBI Taxonomy" id="5871"/>
    <lineage>
        <taxon>Eukaryota</taxon>
        <taxon>Sar</taxon>
        <taxon>Alveolata</taxon>
        <taxon>Apicomplexa</taxon>
        <taxon>Aconoidasida</taxon>
        <taxon>Piroplasmida</taxon>
        <taxon>Babesiidae</taxon>
        <taxon>Babesia</taxon>
    </lineage>
</organism>
<dbReference type="SMART" id="SM00952">
    <property type="entry name" value="RAP"/>
    <property type="match status" value="1"/>
</dbReference>
<dbReference type="Proteomes" id="UP001497744">
    <property type="component" value="Unassembled WGS sequence"/>
</dbReference>
<proteinExistence type="predicted"/>
<protein>
    <submittedName>
        <fullName evidence="2">RAP protein, putative</fullName>
    </submittedName>
</protein>
<sequence>MWRARCMSTNVTAALGGAGAAVARRGRQADPLTASLKELTFRELAFAADTLARTRVKDRNLWSRLCDRLKPELKSVDLAHVLRVVHALAKVDYKKIALMNSVERIVLQRHAALEPRAVTQYFIDACRLEHCEPNTFQAVMLSRLGELGRFSAFDLCFLLHVAAKLRLPDRVILDAVSDEICGYPEKYEHLCKDKVLVAMVIRSLALLQHRNGLFDKLVYSRLPGCIYTFGPQEMCNVLFSLVVAFQNEKYGEELTDIVTVLLDRVAKHLKELVYIEVNQLCISLYHLRYKLEPFDPRYQAMLDDIVRLNLEFAPSTSKMQYKISRLLDDLKVRHKAEQRVGPYVMDYVLPQLQVAIEVNGYSHFYHQSTEFNAITRLKYQIVESLGWKMVSVNYFEWKNRSRQVGPAWGAIRCSEQAAVLGRAAAGATARVVTCAVAPGPGRRRRTPRRGSGAALLSTVKRSVGKLTFVVYHVECRYFPLSAFLRQSAREHASGFAARGIHPNKGLVAVLLNCPVAADGDVVAEQVRDCLVGSVAVRAGRY</sequence>
<dbReference type="Gene3D" id="3.40.960.10">
    <property type="entry name" value="VSR Endonuclease"/>
    <property type="match status" value="1"/>
</dbReference>
<gene>
    <name evidence="2" type="ORF">BcabD6B2_48280</name>
</gene>
<comment type="caution">
    <text evidence="2">The sequence shown here is derived from an EMBL/GenBank/DDBJ whole genome shotgun (WGS) entry which is preliminary data.</text>
</comment>
<keyword evidence="3" id="KW-1185">Reference proteome</keyword>
<name>A0AAV4LZL1_BABCB</name>
<dbReference type="AlphaFoldDB" id="A0AAV4LZL1"/>
<accession>A0AAV4LZL1</accession>
<reference evidence="2 3" key="1">
    <citation type="submission" date="2021-06" db="EMBL/GenBank/DDBJ databases">
        <title>Genome sequence of Babesia caballi.</title>
        <authorList>
            <person name="Yamagishi J."/>
            <person name="Kidaka T."/>
            <person name="Ochi A."/>
        </authorList>
    </citation>
    <scope>NUCLEOTIDE SEQUENCE [LARGE SCALE GENOMIC DNA]</scope>
    <source>
        <strain evidence="2">USDA-D6B2</strain>
    </source>
</reference>
<dbReference type="GeneID" id="94196874"/>
<dbReference type="Pfam" id="PF08373">
    <property type="entry name" value="RAP"/>
    <property type="match status" value="1"/>
</dbReference>
<dbReference type="InterPro" id="IPR013584">
    <property type="entry name" value="RAP"/>
</dbReference>
<dbReference type="EMBL" id="BPLF01000004">
    <property type="protein sequence ID" value="GIX65393.1"/>
    <property type="molecule type" value="Genomic_DNA"/>
</dbReference>
<evidence type="ECO:0000313" key="3">
    <source>
        <dbReference type="Proteomes" id="UP001497744"/>
    </source>
</evidence>
<feature type="domain" description="RAP" evidence="1">
    <location>
        <begin position="354"/>
        <end position="422"/>
    </location>
</feature>
<evidence type="ECO:0000259" key="1">
    <source>
        <dbReference type="PROSITE" id="PS51286"/>
    </source>
</evidence>
<dbReference type="RefSeq" id="XP_067717462.1">
    <property type="nucleotide sequence ID" value="XM_067861361.1"/>
</dbReference>